<name>A0A177E2S4_ALTAL</name>
<gene>
    <name evidence="2" type="ORF">CC77DRAFT_34210</name>
</gene>
<accession>A0A177E2S4</accession>
<feature type="compositionally biased region" description="Basic and acidic residues" evidence="1">
    <location>
        <begin position="55"/>
        <end position="81"/>
    </location>
</feature>
<dbReference type="GeneID" id="29116926"/>
<dbReference type="KEGG" id="aalt:CC77DRAFT_34210"/>
<feature type="region of interest" description="Disordered" evidence="1">
    <location>
        <begin position="50"/>
        <end position="81"/>
    </location>
</feature>
<organism evidence="2 3">
    <name type="scientific">Alternaria alternata</name>
    <name type="common">Alternaria rot fungus</name>
    <name type="synonym">Torula alternata</name>
    <dbReference type="NCBI Taxonomy" id="5599"/>
    <lineage>
        <taxon>Eukaryota</taxon>
        <taxon>Fungi</taxon>
        <taxon>Dikarya</taxon>
        <taxon>Ascomycota</taxon>
        <taxon>Pezizomycotina</taxon>
        <taxon>Dothideomycetes</taxon>
        <taxon>Pleosporomycetidae</taxon>
        <taxon>Pleosporales</taxon>
        <taxon>Pleosporineae</taxon>
        <taxon>Pleosporaceae</taxon>
        <taxon>Alternaria</taxon>
        <taxon>Alternaria sect. Alternaria</taxon>
        <taxon>Alternaria alternata complex</taxon>
    </lineage>
</organism>
<keyword evidence="3" id="KW-1185">Reference proteome</keyword>
<sequence>MVGRARQFAALILRPIVLSKRPVDEAVTRQLAAVHKTKIPVHKLLCSGAVRQRSKSHDPREDDVLCIDHKSPADSNSREISRARHKSLPMIPCVYALVVIKGAATCSLPSPRR</sequence>
<protein>
    <submittedName>
        <fullName evidence="2">Uncharacterized protein</fullName>
    </submittedName>
</protein>
<proteinExistence type="predicted"/>
<dbReference type="Proteomes" id="UP000077248">
    <property type="component" value="Unassembled WGS sequence"/>
</dbReference>
<evidence type="ECO:0000313" key="2">
    <source>
        <dbReference type="EMBL" id="OAG26264.1"/>
    </source>
</evidence>
<evidence type="ECO:0000313" key="3">
    <source>
        <dbReference type="Proteomes" id="UP000077248"/>
    </source>
</evidence>
<reference evidence="2 3" key="1">
    <citation type="submission" date="2016-05" db="EMBL/GenBank/DDBJ databases">
        <title>Comparative analysis of secretome profiles of manganese(II)-oxidizing ascomycete fungi.</title>
        <authorList>
            <consortium name="DOE Joint Genome Institute"/>
            <person name="Zeiner C.A."/>
            <person name="Purvine S.O."/>
            <person name="Zink E.M."/>
            <person name="Wu S."/>
            <person name="Pasa-Tolic L."/>
            <person name="Chaput D.L."/>
            <person name="Haridas S."/>
            <person name="Grigoriev I.V."/>
            <person name="Santelli C.M."/>
            <person name="Hansel C.M."/>
        </authorList>
    </citation>
    <scope>NUCLEOTIDE SEQUENCE [LARGE SCALE GENOMIC DNA]</scope>
    <source>
        <strain evidence="2 3">SRC1lrK2f</strain>
    </source>
</reference>
<dbReference type="RefSeq" id="XP_018391685.1">
    <property type="nucleotide sequence ID" value="XM_018531332.1"/>
</dbReference>
<evidence type="ECO:0000256" key="1">
    <source>
        <dbReference type="SAM" id="MobiDB-lite"/>
    </source>
</evidence>
<dbReference type="EMBL" id="KV441469">
    <property type="protein sequence ID" value="OAG26264.1"/>
    <property type="molecule type" value="Genomic_DNA"/>
</dbReference>
<dbReference type="AlphaFoldDB" id="A0A177E2S4"/>
<dbReference type="VEuPathDB" id="FungiDB:CC77DRAFT_34210"/>